<protein>
    <submittedName>
        <fullName evidence="2">HNH endonuclease</fullName>
    </submittedName>
</protein>
<keyword evidence="3" id="KW-1185">Reference proteome</keyword>
<dbReference type="AlphaFoldDB" id="A0A4S2H1S0"/>
<dbReference type="EMBL" id="SRXW01000002">
    <property type="protein sequence ID" value="TGY89363.1"/>
    <property type="molecule type" value="Genomic_DNA"/>
</dbReference>
<keyword evidence="2" id="KW-0378">Hydrolase</keyword>
<dbReference type="GO" id="GO:0004519">
    <property type="term" value="F:endonuclease activity"/>
    <property type="evidence" value="ECO:0007669"/>
    <property type="project" value="UniProtKB-KW"/>
</dbReference>
<dbReference type="OrthoDB" id="7181882at2"/>
<feature type="domain" description="HNH nuclease" evidence="1">
    <location>
        <begin position="77"/>
        <end position="131"/>
    </location>
</feature>
<name>A0A4S2H1S0_9PROT</name>
<dbReference type="Pfam" id="PF13391">
    <property type="entry name" value="HNH_2"/>
    <property type="match status" value="1"/>
</dbReference>
<evidence type="ECO:0000313" key="2">
    <source>
        <dbReference type="EMBL" id="TGY89363.1"/>
    </source>
</evidence>
<gene>
    <name evidence="2" type="ORF">E5163_07065</name>
</gene>
<keyword evidence="2" id="KW-0255">Endonuclease</keyword>
<comment type="caution">
    <text evidence="2">The sequence shown here is derived from an EMBL/GenBank/DDBJ whole genome shotgun (WGS) entry which is preliminary data.</text>
</comment>
<dbReference type="Proteomes" id="UP000308054">
    <property type="component" value="Unassembled WGS sequence"/>
</dbReference>
<organism evidence="2 3">
    <name type="scientific">Marinicauda algicola</name>
    <dbReference type="NCBI Taxonomy" id="2029849"/>
    <lineage>
        <taxon>Bacteria</taxon>
        <taxon>Pseudomonadati</taxon>
        <taxon>Pseudomonadota</taxon>
        <taxon>Alphaproteobacteria</taxon>
        <taxon>Maricaulales</taxon>
        <taxon>Maricaulaceae</taxon>
        <taxon>Marinicauda</taxon>
    </lineage>
</organism>
<keyword evidence="2" id="KW-0540">Nuclease</keyword>
<sequence length="182" mass="20514">MGVSVRRIPEEEFSLIWAAGYNPALTDTSLGEALEDPWGVREEQAEFERPIVKQILSRPFRDRVFAKLVRDAYDSRCAITGLKIINGGGRAEMEAAHIQPVARNGPDTVRNGLALSRTVHWMFDRGLISVDNDFRLLRADALLPDGVDRLFDRSGYIHVPADARAQPNPAFLEWHRENCFKG</sequence>
<reference evidence="2 3" key="1">
    <citation type="journal article" date="2017" name="Int. J. Syst. Evol. Microbiol.">
        <title>Marinicauda algicola sp. nov., isolated from a marine red alga Rhodosorus marinus.</title>
        <authorList>
            <person name="Jeong S.E."/>
            <person name="Jeon S.H."/>
            <person name="Chun B.H."/>
            <person name="Kim D.W."/>
            <person name="Jeon C.O."/>
        </authorList>
    </citation>
    <scope>NUCLEOTIDE SEQUENCE [LARGE SCALE GENOMIC DNA]</scope>
    <source>
        <strain evidence="2 3">JCM 31718</strain>
    </source>
</reference>
<proteinExistence type="predicted"/>
<dbReference type="InterPro" id="IPR003615">
    <property type="entry name" value="HNH_nuc"/>
</dbReference>
<accession>A0A4S2H1S0</accession>
<evidence type="ECO:0000259" key="1">
    <source>
        <dbReference type="Pfam" id="PF13391"/>
    </source>
</evidence>
<evidence type="ECO:0000313" key="3">
    <source>
        <dbReference type="Proteomes" id="UP000308054"/>
    </source>
</evidence>